<evidence type="ECO:0000259" key="2">
    <source>
        <dbReference type="Pfam" id="PF05050"/>
    </source>
</evidence>
<accession>A0ABT5JEH1</accession>
<dbReference type="GO" id="GO:0008168">
    <property type="term" value="F:methyltransferase activity"/>
    <property type="evidence" value="ECO:0007669"/>
    <property type="project" value="UniProtKB-KW"/>
</dbReference>
<dbReference type="Pfam" id="PF05050">
    <property type="entry name" value="Methyltransf_21"/>
    <property type="match status" value="1"/>
</dbReference>
<reference evidence="3" key="1">
    <citation type="journal article" date="2023" name="Microbiol Resour">
        <title>Genome Sequences of Rhodoplanes serenus and Two Thermotolerant Strains, Rhodoplanes tepidamans and 'Rhodoplanes cryptolactis,' Further Refine the Genus.</title>
        <authorList>
            <person name="Rayyan A.A."/>
            <person name="Kyndt J.A."/>
        </authorList>
    </citation>
    <scope>NUCLEOTIDE SEQUENCE</scope>
    <source>
        <strain evidence="3">DSM 9987</strain>
    </source>
</reference>
<feature type="region of interest" description="Disordered" evidence="1">
    <location>
        <begin position="409"/>
        <end position="454"/>
    </location>
</feature>
<sequence>MAAITLRIEPETRDGTSCTVAAVLAGLAGGPARLWYRLDPAPAPPLEPLAVAHAFTVSAVAMAMAAGRDLAVDGPLTAGLIENLAEFQRGWSAWMPDRFRPVAIRQHSLVPDEPYRPERRIVLPYSGGLDSAFSALTLARDGSLGTLVAIRGLDIALADAGRWAGALAGMRSCAQSLGVPLVEAATNWQEVAPGRPGHLGYFAPVIAVPLLLSGHAAVAMPSAYPYVALDLPHETNPISDPLLGRPGFPVRHHGAWMRRIDKADAIAGWPEGVAALRSCVDPGPDGGPCRRCRKCLQTALLFAALGHPVPASLGGAVPAPEAIEGLEDNPYTLVALDDAVRTARGRGLAAAWIDAAERRLLRAGLRTTAGMDAERESHELRRRLDYVLGGTGRPAPARLMRRIARTLRGRSGPHGLPAWTGAPPPPRPAGPPPVHAETPAAARSPGGRAIHVDPDDRRGHALLARAGDLNPVSLRLWRRLVDAGPWTDVVDVGANYGEMLVDLDLPAGTRVVAVEPNPHVCWHLARTLQEAGRPVTLVQKALSDREGTLALTIDRTWSGLSAAAVSPAETAGHRLEPILVHATTLARLLAAGTDDDAKRVLVKIDVEGHEAAVLRGLGDAARSFAAFAAMIEMHHLPEPDRAEILAAFTVELFEPATGALVPVPDADPARLAALLAGGRFHAQDVVLRARI</sequence>
<reference evidence="3" key="2">
    <citation type="submission" date="2023-02" db="EMBL/GenBank/DDBJ databases">
        <authorList>
            <person name="Rayyan A."/>
            <person name="Meyer T."/>
            <person name="Kyndt J.A."/>
        </authorList>
    </citation>
    <scope>NUCLEOTIDE SEQUENCE</scope>
    <source>
        <strain evidence="3">DSM 9987</strain>
    </source>
</reference>
<evidence type="ECO:0000313" key="4">
    <source>
        <dbReference type="Proteomes" id="UP001165652"/>
    </source>
</evidence>
<keyword evidence="4" id="KW-1185">Reference proteome</keyword>
<feature type="domain" description="Methyltransferase FkbM" evidence="2">
    <location>
        <begin position="491"/>
        <end position="644"/>
    </location>
</feature>
<dbReference type="NCBIfam" id="TIGR01444">
    <property type="entry name" value="fkbM_fam"/>
    <property type="match status" value="1"/>
</dbReference>
<dbReference type="InterPro" id="IPR029063">
    <property type="entry name" value="SAM-dependent_MTases_sf"/>
</dbReference>
<evidence type="ECO:0000313" key="3">
    <source>
        <dbReference type="EMBL" id="MDC7788086.1"/>
    </source>
</evidence>
<dbReference type="Gene3D" id="3.40.50.150">
    <property type="entry name" value="Vaccinia Virus protein VP39"/>
    <property type="match status" value="1"/>
</dbReference>
<proteinExistence type="predicted"/>
<dbReference type="RefSeq" id="WP_272778924.1">
    <property type="nucleotide sequence ID" value="NZ_JAQQLI010000037.1"/>
</dbReference>
<dbReference type="GO" id="GO:0032259">
    <property type="term" value="P:methylation"/>
    <property type="evidence" value="ECO:0007669"/>
    <property type="project" value="UniProtKB-KW"/>
</dbReference>
<protein>
    <submittedName>
        <fullName evidence="3">FkbM family methyltransferase</fullName>
    </submittedName>
</protein>
<dbReference type="PANTHER" id="PTHR34203">
    <property type="entry name" value="METHYLTRANSFERASE, FKBM FAMILY PROTEIN"/>
    <property type="match status" value="1"/>
</dbReference>
<dbReference type="SUPFAM" id="SSF53335">
    <property type="entry name" value="S-adenosyl-L-methionine-dependent methyltransferases"/>
    <property type="match status" value="1"/>
</dbReference>
<name>A0ABT5JEH1_RHOTP</name>
<feature type="compositionally biased region" description="Pro residues" evidence="1">
    <location>
        <begin position="422"/>
        <end position="434"/>
    </location>
</feature>
<keyword evidence="3" id="KW-0808">Transferase</keyword>
<dbReference type="Proteomes" id="UP001165652">
    <property type="component" value="Unassembled WGS sequence"/>
</dbReference>
<evidence type="ECO:0000256" key="1">
    <source>
        <dbReference type="SAM" id="MobiDB-lite"/>
    </source>
</evidence>
<organism evidence="3 4">
    <name type="scientific">Rhodoplanes tepidamans</name>
    <name type="common">Rhodoplanes cryptolactis</name>
    <dbReference type="NCBI Taxonomy" id="200616"/>
    <lineage>
        <taxon>Bacteria</taxon>
        <taxon>Pseudomonadati</taxon>
        <taxon>Pseudomonadota</taxon>
        <taxon>Alphaproteobacteria</taxon>
        <taxon>Hyphomicrobiales</taxon>
        <taxon>Nitrobacteraceae</taxon>
        <taxon>Rhodoplanes</taxon>
    </lineage>
</organism>
<dbReference type="InterPro" id="IPR052514">
    <property type="entry name" value="SAM-dependent_MTase"/>
</dbReference>
<dbReference type="PANTHER" id="PTHR34203:SF15">
    <property type="entry name" value="SLL1173 PROTEIN"/>
    <property type="match status" value="1"/>
</dbReference>
<dbReference type="EMBL" id="JAQQLI010000037">
    <property type="protein sequence ID" value="MDC7788086.1"/>
    <property type="molecule type" value="Genomic_DNA"/>
</dbReference>
<dbReference type="InterPro" id="IPR006342">
    <property type="entry name" value="FkbM_mtfrase"/>
</dbReference>
<comment type="caution">
    <text evidence="3">The sequence shown here is derived from an EMBL/GenBank/DDBJ whole genome shotgun (WGS) entry which is preliminary data.</text>
</comment>
<keyword evidence="3" id="KW-0489">Methyltransferase</keyword>
<gene>
    <name evidence="3" type="ORF">PQJ73_20545</name>
</gene>